<evidence type="ECO:0000256" key="2">
    <source>
        <dbReference type="SAM" id="SignalP"/>
    </source>
</evidence>
<dbReference type="SUPFAM" id="SSF53807">
    <property type="entry name" value="Helical backbone' metal receptor"/>
    <property type="match status" value="1"/>
</dbReference>
<protein>
    <submittedName>
        <fullName evidence="3">ABC transporter substrate-binding protein</fullName>
    </submittedName>
    <submittedName>
        <fullName evidence="4">Zinc transport system substrate-binding protein</fullName>
    </submittedName>
</protein>
<dbReference type="Proteomes" id="UP000183090">
    <property type="component" value="Unassembled WGS sequence"/>
</dbReference>
<gene>
    <name evidence="3" type="ORF">AAT16_10335</name>
    <name evidence="4" type="ORF">SAMN05216235_2391</name>
</gene>
<dbReference type="EMBL" id="FOTB01000005">
    <property type="protein sequence ID" value="SFK89900.1"/>
    <property type="molecule type" value="Genomic_DNA"/>
</dbReference>
<dbReference type="PANTHER" id="PTHR42953:SF8">
    <property type="entry name" value="ZINT DOMAIN-CONTAINING PROTEIN"/>
    <property type="match status" value="1"/>
</dbReference>
<keyword evidence="5" id="KW-1185">Reference proteome</keyword>
<dbReference type="GO" id="GO:0046872">
    <property type="term" value="F:metal ion binding"/>
    <property type="evidence" value="ECO:0007669"/>
    <property type="project" value="InterPro"/>
</dbReference>
<reference evidence="4 6" key="3">
    <citation type="submission" date="2016-10" db="EMBL/GenBank/DDBJ databases">
        <authorList>
            <person name="Varghese N."/>
            <person name="Submissions S."/>
        </authorList>
    </citation>
    <scope>NUCLEOTIDE SEQUENCE [LARGE SCALE GENOMIC DNA]</scope>
    <source>
        <strain evidence="4 6">CGMCC 1.6501</strain>
    </source>
</reference>
<dbReference type="PROSITE" id="PS51257">
    <property type="entry name" value="PROKAR_LIPOPROTEIN"/>
    <property type="match status" value="1"/>
</dbReference>
<dbReference type="AlphaFoldDB" id="A0A0F7HND0"/>
<dbReference type="KEGG" id="shv:AAT16_10335"/>
<dbReference type="InterPro" id="IPR006127">
    <property type="entry name" value="ZnuA-like"/>
</dbReference>
<reference evidence="3 5" key="1">
    <citation type="journal article" date="2015" name="Int. J. Syst. Evol. Microbiol.">
        <title>Complete genome sequence of Salinicoccus halodurans H3B36, isolated from the Qaidam Basin in China.</title>
        <authorList>
            <person name="Jiang K."/>
            <person name="Xue Y."/>
            <person name="Ma Y."/>
        </authorList>
    </citation>
    <scope>NUCLEOTIDE SEQUENCE [LARGE SCALE GENOMIC DNA]</scope>
    <source>
        <strain evidence="3 5">H3B36</strain>
    </source>
</reference>
<reference evidence="5" key="2">
    <citation type="submission" date="2015-04" db="EMBL/GenBank/DDBJ databases">
        <title>Complete genome sequence of Salinicoccus halodurans strain H3B36, isolated from the Qaidam basin of China.</title>
        <authorList>
            <person name="Ma Y."/>
            <person name="Jiang K."/>
            <person name="Xue Y."/>
        </authorList>
    </citation>
    <scope>NUCLEOTIDE SEQUENCE [LARGE SCALE GENOMIC DNA]</scope>
    <source>
        <strain evidence="5">H3B36</strain>
    </source>
</reference>
<organism evidence="4 6">
    <name type="scientific">Salinicoccus halodurans</name>
    <dbReference type="NCBI Taxonomy" id="407035"/>
    <lineage>
        <taxon>Bacteria</taxon>
        <taxon>Bacillati</taxon>
        <taxon>Bacillota</taxon>
        <taxon>Bacilli</taxon>
        <taxon>Bacillales</taxon>
        <taxon>Staphylococcaceae</taxon>
        <taxon>Salinicoccus</taxon>
    </lineage>
</organism>
<dbReference type="Proteomes" id="UP000034029">
    <property type="component" value="Chromosome"/>
</dbReference>
<evidence type="ECO:0000313" key="4">
    <source>
        <dbReference type="EMBL" id="SFK89900.1"/>
    </source>
</evidence>
<evidence type="ECO:0000313" key="6">
    <source>
        <dbReference type="Proteomes" id="UP000183090"/>
    </source>
</evidence>
<dbReference type="Gene3D" id="3.40.50.1980">
    <property type="entry name" value="Nitrogenase molybdenum iron protein domain"/>
    <property type="match status" value="2"/>
</dbReference>
<dbReference type="RefSeq" id="WP_046790733.1">
    <property type="nucleotide sequence ID" value="NZ_CP011366.1"/>
</dbReference>
<sequence>MKKIMTILYTSLLVLTLAACGSDTAGDTDGDKNTFEIYTTVFPLKSFVEQIGGDTVDVETIYPNGVDIHSYEPTQKEMLDFAAGDLFVYTTEQFDPVAEKIKNAVGEHSNFFAAGKVISEDDFIEMHEGHNHEDGEHGHDHDSENGDEAHDHGHDHGSEDPHIWLDPNFSLQMAESIKDKLVDMNPEQEQLYNENFETLKNDLEDIDSKFKTITESPERDTVYISHESLGYLADRYHFNQVGITGMNNQEPSQQELVEIIENVEAQDAPYILYEQNLTSKIADTIRQETGTEPLEFHNLAVLTDRDREDATYQSIMRENIEVLDKALNE</sequence>
<dbReference type="GO" id="GO:0030001">
    <property type="term" value="P:metal ion transport"/>
    <property type="evidence" value="ECO:0007669"/>
    <property type="project" value="InterPro"/>
</dbReference>
<evidence type="ECO:0000313" key="3">
    <source>
        <dbReference type="EMBL" id="AKG74551.1"/>
    </source>
</evidence>
<dbReference type="PANTHER" id="PTHR42953">
    <property type="entry name" value="HIGH-AFFINITY ZINC UPTAKE SYSTEM PROTEIN ZNUA-RELATED"/>
    <property type="match status" value="1"/>
</dbReference>
<keyword evidence="2" id="KW-0732">Signal</keyword>
<dbReference type="InterPro" id="IPR050492">
    <property type="entry name" value="Bact_metal-bind_prot9"/>
</dbReference>
<evidence type="ECO:0000313" key="5">
    <source>
        <dbReference type="Proteomes" id="UP000034029"/>
    </source>
</evidence>
<feature type="region of interest" description="Disordered" evidence="1">
    <location>
        <begin position="129"/>
        <end position="163"/>
    </location>
</feature>
<feature type="chain" id="PRO_5043410982" evidence="2">
    <location>
        <begin position="26"/>
        <end position="329"/>
    </location>
</feature>
<accession>A0A0F7HND0</accession>
<evidence type="ECO:0000256" key="1">
    <source>
        <dbReference type="SAM" id="MobiDB-lite"/>
    </source>
</evidence>
<dbReference type="EMBL" id="CP011366">
    <property type="protein sequence ID" value="AKG74551.1"/>
    <property type="molecule type" value="Genomic_DNA"/>
</dbReference>
<dbReference type="OrthoDB" id="9810636at2"/>
<dbReference type="Pfam" id="PF01297">
    <property type="entry name" value="ZnuA"/>
    <property type="match status" value="1"/>
</dbReference>
<name>A0A0F7HND0_9STAP</name>
<feature type="signal peptide" evidence="2">
    <location>
        <begin position="1"/>
        <end position="25"/>
    </location>
</feature>
<proteinExistence type="predicted"/>